<organism evidence="2 3">
    <name type="scientific">Perkinsus olseni</name>
    <name type="common">Perkinsus atlanticus</name>
    <dbReference type="NCBI Taxonomy" id="32597"/>
    <lineage>
        <taxon>Eukaryota</taxon>
        <taxon>Sar</taxon>
        <taxon>Alveolata</taxon>
        <taxon>Perkinsozoa</taxon>
        <taxon>Perkinsea</taxon>
        <taxon>Perkinsida</taxon>
        <taxon>Perkinsidae</taxon>
        <taxon>Perkinsus</taxon>
    </lineage>
</organism>
<evidence type="ECO:0000256" key="1">
    <source>
        <dbReference type="SAM" id="MobiDB-lite"/>
    </source>
</evidence>
<comment type="caution">
    <text evidence="2">The sequence shown here is derived from an EMBL/GenBank/DDBJ whole genome shotgun (WGS) entry which is preliminary data.</text>
</comment>
<evidence type="ECO:0000313" key="3">
    <source>
        <dbReference type="Proteomes" id="UP000553632"/>
    </source>
</evidence>
<sequence>MSRCAQGKLNHHSFASRKPDYFSRSLRSSSEEPPPEQIWQSQSKSEQAGYAASAWWPILYGPGHTAVGLNEDDFIAKRNADDPESMQFWPTWLSEVQLVINCTPFSNSEVSPAELMYAYKVSKPWEMRDAAEDSQIVDGVKHLLCGEEIDYLESLYAEERAEAQSRFAEYLRFWKTAHEVQQQMLQRRISRRGQIEALSVGESVLVYCPSSSKA</sequence>
<name>A0A7J6Q084_PEROL</name>
<accession>A0A7J6Q084</accession>
<dbReference type="AlphaFoldDB" id="A0A7J6Q084"/>
<reference evidence="2 3" key="1">
    <citation type="submission" date="2020-04" db="EMBL/GenBank/DDBJ databases">
        <title>Perkinsus olseni comparative genomics.</title>
        <authorList>
            <person name="Bogema D.R."/>
        </authorList>
    </citation>
    <scope>NUCLEOTIDE SEQUENCE [LARGE SCALE GENOMIC DNA]</scope>
    <source>
        <strain evidence="2 3">ATCC PRA-207</strain>
    </source>
</reference>
<keyword evidence="3" id="KW-1185">Reference proteome</keyword>
<dbReference type="EMBL" id="JABANO010036445">
    <property type="protein sequence ID" value="KAF4701815.1"/>
    <property type="molecule type" value="Genomic_DNA"/>
</dbReference>
<evidence type="ECO:0000313" key="2">
    <source>
        <dbReference type="EMBL" id="KAF4701815.1"/>
    </source>
</evidence>
<dbReference type="Proteomes" id="UP000553632">
    <property type="component" value="Unassembled WGS sequence"/>
</dbReference>
<gene>
    <name evidence="2" type="ORF">FOZ63_018603</name>
</gene>
<protein>
    <submittedName>
        <fullName evidence="2">Uncharacterized protein</fullName>
    </submittedName>
</protein>
<feature type="non-terminal residue" evidence="2">
    <location>
        <position position="1"/>
    </location>
</feature>
<feature type="region of interest" description="Disordered" evidence="1">
    <location>
        <begin position="1"/>
        <end position="43"/>
    </location>
</feature>
<proteinExistence type="predicted"/>